<organism evidence="2 3">
    <name type="scientific">Athelia psychrophila</name>
    <dbReference type="NCBI Taxonomy" id="1759441"/>
    <lineage>
        <taxon>Eukaryota</taxon>
        <taxon>Fungi</taxon>
        <taxon>Dikarya</taxon>
        <taxon>Basidiomycota</taxon>
        <taxon>Agaricomycotina</taxon>
        <taxon>Agaricomycetes</taxon>
        <taxon>Agaricomycetidae</taxon>
        <taxon>Atheliales</taxon>
        <taxon>Atheliaceae</taxon>
        <taxon>Athelia</taxon>
    </lineage>
</organism>
<proteinExistence type="predicted"/>
<dbReference type="GO" id="GO:0008240">
    <property type="term" value="F:tripeptidyl-peptidase activity"/>
    <property type="evidence" value="ECO:0007669"/>
    <property type="project" value="TreeGrafter"/>
</dbReference>
<keyword evidence="3" id="KW-1185">Reference proteome</keyword>
<evidence type="ECO:0000313" key="2">
    <source>
        <dbReference type="EMBL" id="KZP05131.1"/>
    </source>
</evidence>
<dbReference type="InterPro" id="IPR015366">
    <property type="entry name" value="S53_propep"/>
</dbReference>
<protein>
    <recommendedName>
        <fullName evidence="1">Peptidase S53 activation domain-containing protein</fullName>
    </recommendedName>
</protein>
<dbReference type="STRING" id="436010.A0A167VL28"/>
<evidence type="ECO:0000313" key="3">
    <source>
        <dbReference type="Proteomes" id="UP000076532"/>
    </source>
</evidence>
<dbReference type="EMBL" id="KV417860">
    <property type="protein sequence ID" value="KZP05131.1"/>
    <property type="molecule type" value="Genomic_DNA"/>
</dbReference>
<gene>
    <name evidence="2" type="ORF">FIBSPDRAFT_940648</name>
</gene>
<dbReference type="PANTHER" id="PTHR14218:SF19">
    <property type="entry name" value="SERINE PROTEASE AORO, PUTATIVE (AFU_ORTHOLOGUE AFUA_6G10250)-RELATED"/>
    <property type="match status" value="1"/>
</dbReference>
<dbReference type="GO" id="GO:0006508">
    <property type="term" value="P:proteolysis"/>
    <property type="evidence" value="ECO:0007669"/>
    <property type="project" value="TreeGrafter"/>
</dbReference>
<dbReference type="OrthoDB" id="3260196at2759"/>
<dbReference type="Proteomes" id="UP000076532">
    <property type="component" value="Unassembled WGS sequence"/>
</dbReference>
<feature type="non-terminal residue" evidence="2">
    <location>
        <position position="216"/>
    </location>
</feature>
<sequence>MTSIIERFNAVESLGQEHVESGRMLQMAPAKHGTNDLFGVQTDLSQDRLNSIVEDHQKTPTTKFAIPTTFTATPLPPEATTTALGNWRRWYSRQLESEFNPAYLRELEAVSLQGSAEAFSESHTLITLAVAASSRRTHHVLHEKRAAEPVDWVKVGRLQPGHVLPMRFGLSQQNLHMVEEMLTAISHPDSPNFGSHMSAAEVSDAFAPSTTTLHSV</sequence>
<feature type="domain" description="Peptidase S53 activation" evidence="1">
    <location>
        <begin position="151"/>
        <end position="216"/>
    </location>
</feature>
<dbReference type="AlphaFoldDB" id="A0A167VL28"/>
<dbReference type="GO" id="GO:0004175">
    <property type="term" value="F:endopeptidase activity"/>
    <property type="evidence" value="ECO:0007669"/>
    <property type="project" value="TreeGrafter"/>
</dbReference>
<accession>A0A167VL28</accession>
<dbReference type="PANTHER" id="PTHR14218">
    <property type="entry name" value="PROTEASE S8 TRIPEPTIDYL PEPTIDASE I CLN2"/>
    <property type="match status" value="1"/>
</dbReference>
<dbReference type="SUPFAM" id="SSF54897">
    <property type="entry name" value="Protease propeptides/inhibitors"/>
    <property type="match status" value="1"/>
</dbReference>
<evidence type="ECO:0000259" key="1">
    <source>
        <dbReference type="Pfam" id="PF09286"/>
    </source>
</evidence>
<name>A0A167VL28_9AGAM</name>
<reference evidence="2 3" key="1">
    <citation type="journal article" date="2016" name="Mol. Biol. Evol.">
        <title>Comparative Genomics of Early-Diverging Mushroom-Forming Fungi Provides Insights into the Origins of Lignocellulose Decay Capabilities.</title>
        <authorList>
            <person name="Nagy L.G."/>
            <person name="Riley R."/>
            <person name="Tritt A."/>
            <person name="Adam C."/>
            <person name="Daum C."/>
            <person name="Floudas D."/>
            <person name="Sun H."/>
            <person name="Yadav J.S."/>
            <person name="Pangilinan J."/>
            <person name="Larsson K.H."/>
            <person name="Matsuura K."/>
            <person name="Barry K."/>
            <person name="Labutti K."/>
            <person name="Kuo R."/>
            <person name="Ohm R.A."/>
            <person name="Bhattacharya S.S."/>
            <person name="Shirouzu T."/>
            <person name="Yoshinaga Y."/>
            <person name="Martin F.M."/>
            <person name="Grigoriev I.V."/>
            <person name="Hibbett D.S."/>
        </authorList>
    </citation>
    <scope>NUCLEOTIDE SEQUENCE [LARGE SCALE GENOMIC DNA]</scope>
    <source>
        <strain evidence="2 3">CBS 109695</strain>
    </source>
</reference>
<dbReference type="Pfam" id="PF09286">
    <property type="entry name" value="Pro-kuma_activ"/>
    <property type="match status" value="1"/>
</dbReference>
<dbReference type="InterPro" id="IPR050819">
    <property type="entry name" value="Tripeptidyl-peptidase_I"/>
</dbReference>